<accession>A0A7D7QLZ9</accession>
<dbReference type="RefSeq" id="WP_181931426.1">
    <property type="nucleotide sequence ID" value="NZ_CP054698.1"/>
</dbReference>
<name>A0A7D7QLZ9_9NOSO</name>
<feature type="chain" id="PRO_5029006972" evidence="2">
    <location>
        <begin position="25"/>
        <end position="1652"/>
    </location>
</feature>
<feature type="domain" description="Right handed beta helix" evidence="4">
    <location>
        <begin position="612"/>
        <end position="791"/>
    </location>
</feature>
<dbReference type="InterPro" id="IPR011050">
    <property type="entry name" value="Pectin_lyase_fold/virulence"/>
</dbReference>
<dbReference type="SUPFAM" id="SSF51126">
    <property type="entry name" value="Pectin lyase-like"/>
    <property type="match status" value="5"/>
</dbReference>
<evidence type="ECO:0000313" key="5">
    <source>
        <dbReference type="EMBL" id="QMS88245.1"/>
    </source>
</evidence>
<feature type="region of interest" description="Disordered" evidence="1">
    <location>
        <begin position="293"/>
        <end position="318"/>
    </location>
</feature>
<sequence>MNNFKYLGCITLFGILASASTAIAQTTPETEPIFTPRFGVRYTTEGAGYESFSSFEGFLPVLQTPGNTLTFLQGKVLLDNDSNLAGNILLGHRLFSEKANRIIGGYISYSTRDTGKSNFDQLGLGFEALGSWDFRFNAYLPLNSSENQVDQTNLPYFQGDSLMIQRSRFLEVAMSGVDAEVGTRLTSIGSGDLRGYAGVYYYSGGQSKEAFGWKTRIEARPNDFLGLSLSLQNDDLFDTRLAFSIGANFPGSGARRSKPKKDSALARMATTVENQAAILVAVEKRTDAFAATVESESQGSANNTDTPTNNTDTPTNNNRSIIIHVAPGGTGNGTFESPFGTIADALAVAKADNVIYVRSNQDTAFSPFTIPDGVRVFSSGPLQVVNVKDLGVVTLPLSGSGIHPIITGMVPTGNGLITLGNNTVVSGFNIQIPGTDDARGVKGTNISNVRILDNKITNAFSEGIYLENVTGTVEIARNTINDTRNSAIDTSLESGIFVWNYQGITDLTITDNRIITNFDVDTNYRVDGIEVNLCRDFNALFVDKTCTSNASITANILNNQITYNGQVNGGSGADGIDLNLGNLGQGTFVVSGNTLTNIVDEGISINAVASSEGNFTIANNIITNVGDSSIEVDLLKLEAATPAVNLFNSSITSFTITGNTLDTAGNDGIDFEVADKADVTLTIANNIIQNIGSGDNGDRAIQLQATDNAIVRPTINSNTINNISGDGIQLAQVISPTITSNNINNTGERGIVVETASGTTNISDNTLTDTNQESMKLSEITGTVTISQNNINGSNNNTGIDFSNITGDVNLTIANNQLTENLNDVRVSLAGTTGTVKINDNTIINNGTAVDVQLGENTSLSIVDIKNNQITGTDTSIASSGINFQAFENAVAGNITVSDNTINNMTNGDGINLQLNGTSSAKFTISSNIISKIQDTNSGDFNFSDGINIELLDNANANVTLSNNNISQISVGNGIYMQLAGGNNAQEIAISDNTISQITTEGNGIDLQFLDNFDASNINPTVNLARNNISDVQGTGINVFNQTLDNTVNVMADANIISDTSGDGIKLQQVTNPQVINNNIINAGEQGIQVEIASVTTNVSNNTITDAQQESISLSEVTGTVSVNQNTVNGINSNSGIFISNTTGATALTVNSNNLTETFNDVRINLAGTASGTLQINENTITNNGTAVDVQLSDSANFSSITINNNQINGVDADITSNGINLQAFNDVVADNVIVSGNTINTITNGDGINLQFNGNSRAAFTISSNTISDIKDTVTGDFNFTDAINLEFFDNANSTVSVTENNISDVAGRGISLGNFSNTTTLDVSITDNQVSNTTAEGIGLDDLQGNVEVVNNTIENSQAVGIKLSGGEIAKITDNTINNTGTQGIQVENSSGTINIDRNTITDANQESITLSEVTGTVTVNQNTINGLNNSFGIFTQNSTGSVDLTIDDNTLLENQNDIGVNFSGIASGTAQVNNNTISNIGSGVDVQLTDSANLSSITINNNQITGVDTSTASNGINFQATDDVAANNVTVSGNTINTITNKDGMSFQVRNNSQTIFTISGNTITNVQDFNPGDSGLNDAINLKFFDDNVSSSATISNNVLSVIDGSGIHATNNGNDSTNSVEVTITGNQFSNIDDINIRLENISDFQI</sequence>
<feature type="domain" description="Right handed beta helix" evidence="4">
    <location>
        <begin position="1293"/>
        <end position="1453"/>
    </location>
</feature>
<evidence type="ECO:0000256" key="2">
    <source>
        <dbReference type="SAM" id="SignalP"/>
    </source>
</evidence>
<dbReference type="KEGG" id="ned:HUN01_11810"/>
<dbReference type="InterPro" id="IPR006626">
    <property type="entry name" value="PbH1"/>
</dbReference>
<keyword evidence="2" id="KW-0732">Signal</keyword>
<feature type="domain" description="Right handed beta helix" evidence="4">
    <location>
        <begin position="984"/>
        <end position="1153"/>
    </location>
</feature>
<dbReference type="InterPro" id="IPR012334">
    <property type="entry name" value="Pectin_lyas_fold"/>
</dbReference>
<dbReference type="InterPro" id="IPR039448">
    <property type="entry name" value="Beta_helix"/>
</dbReference>
<dbReference type="Proteomes" id="UP000514713">
    <property type="component" value="Chromosome"/>
</dbReference>
<dbReference type="InterPro" id="IPR011459">
    <property type="entry name" value="DUF1565"/>
</dbReference>
<dbReference type="Gene3D" id="2.160.20.10">
    <property type="entry name" value="Single-stranded right-handed beta-helix, Pectin lyase-like"/>
    <property type="match status" value="5"/>
</dbReference>
<feature type="domain" description="DUF1565" evidence="3">
    <location>
        <begin position="330"/>
        <end position="532"/>
    </location>
</feature>
<dbReference type="Pfam" id="PF13229">
    <property type="entry name" value="Beta_helix"/>
    <property type="match status" value="3"/>
</dbReference>
<organism evidence="5 6">
    <name type="scientific">Nostoc edaphicum CCNP1411</name>
    <dbReference type="NCBI Taxonomy" id="1472755"/>
    <lineage>
        <taxon>Bacteria</taxon>
        <taxon>Bacillati</taxon>
        <taxon>Cyanobacteriota</taxon>
        <taxon>Cyanophyceae</taxon>
        <taxon>Nostocales</taxon>
        <taxon>Nostocaceae</taxon>
        <taxon>Nostoc</taxon>
    </lineage>
</organism>
<evidence type="ECO:0000259" key="4">
    <source>
        <dbReference type="Pfam" id="PF13229"/>
    </source>
</evidence>
<feature type="compositionally biased region" description="Low complexity" evidence="1">
    <location>
        <begin position="302"/>
        <end position="318"/>
    </location>
</feature>
<dbReference type="EMBL" id="CP054698">
    <property type="protein sequence ID" value="QMS88245.1"/>
    <property type="molecule type" value="Genomic_DNA"/>
</dbReference>
<dbReference type="SMART" id="SM00710">
    <property type="entry name" value="PbH1"/>
    <property type="match status" value="37"/>
</dbReference>
<protein>
    <submittedName>
        <fullName evidence="5">Right-handed parallel beta-helix repeat-containing protein</fullName>
    </submittedName>
</protein>
<evidence type="ECO:0000313" key="6">
    <source>
        <dbReference type="Proteomes" id="UP000514713"/>
    </source>
</evidence>
<feature type="signal peptide" evidence="2">
    <location>
        <begin position="1"/>
        <end position="24"/>
    </location>
</feature>
<keyword evidence="6" id="KW-1185">Reference proteome</keyword>
<gene>
    <name evidence="5" type="ORF">HUN01_11810</name>
</gene>
<evidence type="ECO:0000256" key="1">
    <source>
        <dbReference type="SAM" id="MobiDB-lite"/>
    </source>
</evidence>
<evidence type="ECO:0000259" key="3">
    <source>
        <dbReference type="Pfam" id="PF07602"/>
    </source>
</evidence>
<reference evidence="6" key="1">
    <citation type="submission" date="2020-06" db="EMBL/GenBank/DDBJ databases">
        <title>Nostoc edaphicum CCNP1411 genome.</title>
        <authorList>
            <person name="Fidor A."/>
            <person name="Grabski M."/>
            <person name="Gawor J."/>
            <person name="Gromadka R."/>
            <person name="Wegrzyn G."/>
            <person name="Mazur-Marzec H."/>
        </authorList>
    </citation>
    <scope>NUCLEOTIDE SEQUENCE [LARGE SCALE GENOMIC DNA]</scope>
    <source>
        <strain evidence="6">CCNP1411</strain>
    </source>
</reference>
<proteinExistence type="predicted"/>
<dbReference type="Pfam" id="PF07602">
    <property type="entry name" value="DUF1565"/>
    <property type="match status" value="1"/>
</dbReference>